<dbReference type="InterPro" id="IPR000120">
    <property type="entry name" value="Amidase"/>
</dbReference>
<dbReference type="SUPFAM" id="SSF75304">
    <property type="entry name" value="Amidase signature (AS) enzymes"/>
    <property type="match status" value="1"/>
</dbReference>
<dbReference type="AlphaFoldDB" id="A0A4R7T498"/>
<dbReference type="OrthoDB" id="182039at2"/>
<protein>
    <submittedName>
        <fullName evidence="4">Aspartyl-tRNA(Asn)/glutamyl-tRNA(Gln) amidotransferase subunit A</fullName>
    </submittedName>
</protein>
<dbReference type="InterPro" id="IPR036928">
    <property type="entry name" value="AS_sf"/>
</dbReference>
<evidence type="ECO:0000313" key="4">
    <source>
        <dbReference type="EMBL" id="TDU86631.1"/>
    </source>
</evidence>
<dbReference type="GO" id="GO:0016740">
    <property type="term" value="F:transferase activity"/>
    <property type="evidence" value="ECO:0007669"/>
    <property type="project" value="UniProtKB-KW"/>
</dbReference>
<dbReference type="RefSeq" id="WP_133976552.1">
    <property type="nucleotide sequence ID" value="NZ_SOCE01000001.1"/>
</dbReference>
<dbReference type="Proteomes" id="UP000295151">
    <property type="component" value="Unassembled WGS sequence"/>
</dbReference>
<evidence type="ECO:0000256" key="1">
    <source>
        <dbReference type="ARBA" id="ARBA00009199"/>
    </source>
</evidence>
<sequence length="476" mass="50876">MTEDAADLSLVELLGHLEDRKLSAYELVTDCLRRIARLEPTVQAFVTKTPQLALMAARRADQARVDGSEVGALAGVPVAVKDLFLTRHILTTAGSKVLASFVPRENAAAWQRLLDAGAGLIGKTTTHEFAYGTASSPTRNPWDPSRTPGGSSGGSAAALASRMAPVAVGTDTAGSLRIPAAACGVSTLRAGVGRISRYGVIPLSRSFDVTGPMARRMLDLSLLMRVLAGYDARDPGSRDDPIPSYPSEPPKDLAGTRIGLPIEMSWKEVDEGIAEVCRLALSQLVARGAVLVEISSPAIAAEVLRESVGVFDTINTVEALEIHDPLLPTSRHLYTPQVRRRVQLGEKVTPERYEKALELRSQWESRWRQLMADHRLDAIAHPAIDAPPPLIDTGRGPDGPDIRLSVPWTVAGFAALSVPAGFDPRGLPVGLSLAGLPEREGALLGLGIVIDEELETWRHRPPARTSPGAGWADGFD</sequence>
<comment type="caution">
    <text evidence="4">The sequence shown here is derived from an EMBL/GenBank/DDBJ whole genome shotgun (WGS) entry which is preliminary data.</text>
</comment>
<dbReference type="Pfam" id="PF01425">
    <property type="entry name" value="Amidase"/>
    <property type="match status" value="1"/>
</dbReference>
<accession>A0A4R7T498</accession>
<evidence type="ECO:0000256" key="2">
    <source>
        <dbReference type="SAM" id="MobiDB-lite"/>
    </source>
</evidence>
<evidence type="ECO:0000313" key="5">
    <source>
        <dbReference type="Proteomes" id="UP000295151"/>
    </source>
</evidence>
<name>A0A4R7T498_9ACTN</name>
<dbReference type="InterPro" id="IPR023631">
    <property type="entry name" value="Amidase_dom"/>
</dbReference>
<evidence type="ECO:0000259" key="3">
    <source>
        <dbReference type="Pfam" id="PF01425"/>
    </source>
</evidence>
<proteinExistence type="inferred from homology"/>
<feature type="domain" description="Amidase" evidence="3">
    <location>
        <begin position="26"/>
        <end position="444"/>
    </location>
</feature>
<dbReference type="PANTHER" id="PTHR11895">
    <property type="entry name" value="TRANSAMIDASE"/>
    <property type="match status" value="1"/>
</dbReference>
<dbReference type="InterPro" id="IPR020556">
    <property type="entry name" value="Amidase_CS"/>
</dbReference>
<keyword evidence="5" id="KW-1185">Reference proteome</keyword>
<feature type="region of interest" description="Disordered" evidence="2">
    <location>
        <begin position="234"/>
        <end position="254"/>
    </location>
</feature>
<dbReference type="PROSITE" id="PS00571">
    <property type="entry name" value="AMIDASES"/>
    <property type="match status" value="1"/>
</dbReference>
<organism evidence="4 5">
    <name type="scientific">Kribbella voronezhensis</name>
    <dbReference type="NCBI Taxonomy" id="2512212"/>
    <lineage>
        <taxon>Bacteria</taxon>
        <taxon>Bacillati</taxon>
        <taxon>Actinomycetota</taxon>
        <taxon>Actinomycetes</taxon>
        <taxon>Propionibacteriales</taxon>
        <taxon>Kribbellaceae</taxon>
        <taxon>Kribbella</taxon>
    </lineage>
</organism>
<dbReference type="Gene3D" id="3.90.1300.10">
    <property type="entry name" value="Amidase signature (AS) domain"/>
    <property type="match status" value="1"/>
</dbReference>
<feature type="region of interest" description="Disordered" evidence="2">
    <location>
        <begin position="132"/>
        <end position="156"/>
    </location>
</feature>
<dbReference type="EMBL" id="SOCE01000001">
    <property type="protein sequence ID" value="TDU86631.1"/>
    <property type="molecule type" value="Genomic_DNA"/>
</dbReference>
<dbReference type="PANTHER" id="PTHR11895:SF7">
    <property type="entry name" value="GLUTAMYL-TRNA(GLN) AMIDOTRANSFERASE SUBUNIT A, MITOCHONDRIAL"/>
    <property type="match status" value="1"/>
</dbReference>
<gene>
    <name evidence="4" type="ORF">EV138_0145</name>
</gene>
<reference evidence="4 5" key="1">
    <citation type="submission" date="2019-03" db="EMBL/GenBank/DDBJ databases">
        <title>Genomic Encyclopedia of Type Strains, Phase III (KMG-III): the genomes of soil and plant-associated and newly described type strains.</title>
        <authorList>
            <person name="Whitman W."/>
        </authorList>
    </citation>
    <scope>NUCLEOTIDE SEQUENCE [LARGE SCALE GENOMIC DNA]</scope>
    <source>
        <strain evidence="4 5">VKM Ac-2575</strain>
    </source>
</reference>
<keyword evidence="4" id="KW-0808">Transferase</keyword>
<comment type="similarity">
    <text evidence="1">Belongs to the amidase family.</text>
</comment>